<keyword evidence="2" id="KW-1185">Reference proteome</keyword>
<organism evidence="1 2">
    <name type="scientific">Rhododendron molle</name>
    <name type="common">Chinese azalea</name>
    <name type="synonym">Azalea mollis</name>
    <dbReference type="NCBI Taxonomy" id="49168"/>
    <lineage>
        <taxon>Eukaryota</taxon>
        <taxon>Viridiplantae</taxon>
        <taxon>Streptophyta</taxon>
        <taxon>Embryophyta</taxon>
        <taxon>Tracheophyta</taxon>
        <taxon>Spermatophyta</taxon>
        <taxon>Magnoliopsida</taxon>
        <taxon>eudicotyledons</taxon>
        <taxon>Gunneridae</taxon>
        <taxon>Pentapetalae</taxon>
        <taxon>asterids</taxon>
        <taxon>Ericales</taxon>
        <taxon>Ericaceae</taxon>
        <taxon>Ericoideae</taxon>
        <taxon>Rhodoreae</taxon>
        <taxon>Rhododendron</taxon>
    </lineage>
</organism>
<proteinExistence type="predicted"/>
<gene>
    <name evidence="1" type="ORF">RHMOL_Rhmol11G0176100</name>
</gene>
<sequence>MQTYSIILGHNSKKSTVDVDLSSLGGGVNISRHHTRIFYDFTSCRFNLEILAGTVASSRGCFTSPAHLRSSSMPKTYSRSTKRSSTSSSLSAASSEEMGLRCIGTTVRQWGQMGKGWFRAIW</sequence>
<comment type="caution">
    <text evidence="1">The sequence shown here is derived from an EMBL/GenBank/DDBJ whole genome shotgun (WGS) entry which is preliminary data.</text>
</comment>
<accession>A0ACC0LTH3</accession>
<dbReference type="EMBL" id="CM046398">
    <property type="protein sequence ID" value="KAI8531965.1"/>
    <property type="molecule type" value="Genomic_DNA"/>
</dbReference>
<evidence type="ECO:0000313" key="2">
    <source>
        <dbReference type="Proteomes" id="UP001062846"/>
    </source>
</evidence>
<protein>
    <submittedName>
        <fullName evidence="1">Uncharacterized protein</fullName>
    </submittedName>
</protein>
<reference evidence="1" key="1">
    <citation type="submission" date="2022-02" db="EMBL/GenBank/DDBJ databases">
        <title>Plant Genome Project.</title>
        <authorList>
            <person name="Zhang R.-G."/>
        </authorList>
    </citation>
    <scope>NUCLEOTIDE SEQUENCE</scope>
    <source>
        <strain evidence="1">AT1</strain>
    </source>
</reference>
<dbReference type="Proteomes" id="UP001062846">
    <property type="component" value="Chromosome 11"/>
</dbReference>
<evidence type="ECO:0000313" key="1">
    <source>
        <dbReference type="EMBL" id="KAI8531965.1"/>
    </source>
</evidence>
<name>A0ACC0LTH3_RHOML</name>